<dbReference type="OrthoDB" id="9769193at2"/>
<keyword evidence="7" id="KW-1185">Reference proteome</keyword>
<dbReference type="InterPro" id="IPR028082">
    <property type="entry name" value="Peripla_BP_I"/>
</dbReference>
<organism evidence="6 7">
    <name type="scientific">Lachnotalea glycerini</name>
    <dbReference type="NCBI Taxonomy" id="1763509"/>
    <lineage>
        <taxon>Bacteria</taxon>
        <taxon>Bacillati</taxon>
        <taxon>Bacillota</taxon>
        <taxon>Clostridia</taxon>
        <taxon>Lachnospirales</taxon>
        <taxon>Lachnospiraceae</taxon>
        <taxon>Lachnotalea</taxon>
    </lineage>
</organism>
<dbReference type="Gene3D" id="3.40.50.2300">
    <property type="match status" value="2"/>
</dbReference>
<comment type="subcellular location">
    <subcellularLocation>
        <location evidence="1">Cell envelope</location>
    </subcellularLocation>
</comment>
<dbReference type="EMBL" id="NOKA02000056">
    <property type="protein sequence ID" value="RDY29937.1"/>
    <property type="molecule type" value="Genomic_DNA"/>
</dbReference>
<dbReference type="GO" id="GO:0030313">
    <property type="term" value="C:cell envelope"/>
    <property type="evidence" value="ECO:0007669"/>
    <property type="project" value="UniProtKB-SubCell"/>
</dbReference>
<comment type="caution">
    <text evidence="6">The sequence shown here is derived from an EMBL/GenBank/DDBJ whole genome shotgun (WGS) entry which is preliminary data.</text>
</comment>
<name>A0A371JB99_9FIRM</name>
<dbReference type="Pfam" id="PF13407">
    <property type="entry name" value="Peripla_BP_4"/>
    <property type="match status" value="1"/>
</dbReference>
<accession>A0A371JB99</accession>
<dbReference type="PANTHER" id="PTHR46847:SF1">
    <property type="entry name" value="D-ALLOSE-BINDING PERIPLASMIC PROTEIN-RELATED"/>
    <property type="match status" value="1"/>
</dbReference>
<dbReference type="InterPro" id="IPR025997">
    <property type="entry name" value="SBP_2_dom"/>
</dbReference>
<keyword evidence="4" id="KW-1133">Transmembrane helix</keyword>
<dbReference type="Proteomes" id="UP000216411">
    <property type="component" value="Unassembled WGS sequence"/>
</dbReference>
<gene>
    <name evidence="6" type="ORF">CG710_017340</name>
</gene>
<keyword evidence="3" id="KW-0732">Signal</keyword>
<keyword evidence="4" id="KW-0472">Membrane</keyword>
<evidence type="ECO:0000256" key="1">
    <source>
        <dbReference type="ARBA" id="ARBA00004196"/>
    </source>
</evidence>
<evidence type="ECO:0000313" key="6">
    <source>
        <dbReference type="EMBL" id="RDY29937.1"/>
    </source>
</evidence>
<evidence type="ECO:0000256" key="2">
    <source>
        <dbReference type="ARBA" id="ARBA00007639"/>
    </source>
</evidence>
<feature type="transmembrane region" description="Helical" evidence="4">
    <location>
        <begin position="41"/>
        <end position="62"/>
    </location>
</feature>
<dbReference type="AlphaFoldDB" id="A0A371JB99"/>
<evidence type="ECO:0000256" key="3">
    <source>
        <dbReference type="ARBA" id="ARBA00022729"/>
    </source>
</evidence>
<dbReference type="SUPFAM" id="SSF53822">
    <property type="entry name" value="Periplasmic binding protein-like I"/>
    <property type="match status" value="1"/>
</dbReference>
<comment type="similarity">
    <text evidence="2">Belongs to the bacterial solute-binding protein 2 family.</text>
</comment>
<evidence type="ECO:0000259" key="5">
    <source>
        <dbReference type="Pfam" id="PF13407"/>
    </source>
</evidence>
<evidence type="ECO:0000256" key="4">
    <source>
        <dbReference type="SAM" id="Phobius"/>
    </source>
</evidence>
<proteinExistence type="inferred from homology"/>
<feature type="domain" description="Periplasmic binding protein" evidence="5">
    <location>
        <begin position="73"/>
        <end position="333"/>
    </location>
</feature>
<protein>
    <submittedName>
        <fullName evidence="6">Sugar ABC transporter substrate-binding protein</fullName>
    </submittedName>
</protein>
<keyword evidence="4" id="KW-0812">Transmembrane</keyword>
<dbReference type="GO" id="GO:0030246">
    <property type="term" value="F:carbohydrate binding"/>
    <property type="evidence" value="ECO:0007669"/>
    <property type="project" value="UniProtKB-ARBA"/>
</dbReference>
<evidence type="ECO:0000313" key="7">
    <source>
        <dbReference type="Proteomes" id="UP000216411"/>
    </source>
</evidence>
<dbReference type="PANTHER" id="PTHR46847">
    <property type="entry name" value="D-ALLOSE-BINDING PERIPLASMIC PROTEIN-RELATED"/>
    <property type="match status" value="1"/>
</dbReference>
<reference evidence="6 7" key="1">
    <citation type="journal article" date="2017" name="Genome Announc.">
        <title>Draft Genome Sequence of a Sporulating and Motile Strain of Lachnotalea glycerini Isolated from Water in Quebec City, Canada.</title>
        <authorList>
            <person name="Maheux A.F."/>
            <person name="Boudreau D.K."/>
            <person name="Berube E."/>
            <person name="Boissinot M."/>
            <person name="Raymond F."/>
            <person name="Brodeur S."/>
            <person name="Corbeil J."/>
            <person name="Isabel S."/>
            <person name="Omar R.F."/>
            <person name="Bergeron M.G."/>
        </authorList>
    </citation>
    <scope>NUCLEOTIDE SEQUENCE [LARGE SCALE GENOMIC DNA]</scope>
    <source>
        <strain evidence="6 7">CCRI-19302</strain>
    </source>
</reference>
<sequence length="364" mass="39544">MPLQITVKMWLRILISLKKQQNSLVNKFGCLNYRRCIMKRIVTYILAMLLCIVGLAGCSTASNGSASASDKILFCLSSSSDVFLGTLVNGAQEYANTNQIELTVEDGQSSIETQVSQIKNAKAQGYTAIICNMIDTDTALQIMAAADGLPIVFINRSPKEKLLKENQYIYVGSDESISGALQAEYLANYFKEKGLTSVNAVLMEGEKGHPGATSRTEAVKAGLKEAGIDVTYVFDDTADWSQDKAKSMFQTFLKTKCDFDCIISNNDTMALGVIEACKEKGIDLTDIPVVGIDGIQDACIAIQNKIMNFTVLQSATGQGKAAIEAAVALSNDKSIENIEYASENKYIWVPFEGISLDNVSSYLN</sequence>